<comment type="caution">
    <text evidence="1">The sequence shown here is derived from an EMBL/GenBank/DDBJ whole genome shotgun (WGS) entry which is preliminary data.</text>
</comment>
<accession>X1HXF3</accession>
<reference evidence="1" key="1">
    <citation type="journal article" date="2014" name="Front. Microbiol.">
        <title>High frequency of phylogenetically diverse reductive dehalogenase-homologous genes in deep subseafloor sedimentary metagenomes.</title>
        <authorList>
            <person name="Kawai M."/>
            <person name="Futagami T."/>
            <person name="Toyoda A."/>
            <person name="Takaki Y."/>
            <person name="Nishi S."/>
            <person name="Hori S."/>
            <person name="Arai W."/>
            <person name="Tsubouchi T."/>
            <person name="Morono Y."/>
            <person name="Uchiyama I."/>
            <person name="Ito T."/>
            <person name="Fujiyama A."/>
            <person name="Inagaki F."/>
            <person name="Takami H."/>
        </authorList>
    </citation>
    <scope>NUCLEOTIDE SEQUENCE</scope>
    <source>
        <strain evidence="1">Expedition CK06-06</strain>
    </source>
</reference>
<organism evidence="1">
    <name type="scientific">marine sediment metagenome</name>
    <dbReference type="NCBI Taxonomy" id="412755"/>
    <lineage>
        <taxon>unclassified sequences</taxon>
        <taxon>metagenomes</taxon>
        <taxon>ecological metagenomes</taxon>
    </lineage>
</organism>
<evidence type="ECO:0008006" key="2">
    <source>
        <dbReference type="Google" id="ProtNLM"/>
    </source>
</evidence>
<gene>
    <name evidence="1" type="ORF">S03H2_32774</name>
</gene>
<protein>
    <recommendedName>
        <fullName evidence="2">Band 7 domain-containing protein</fullName>
    </recommendedName>
</protein>
<proteinExistence type="predicted"/>
<name>X1HXF3_9ZZZZ</name>
<dbReference type="EMBL" id="BARU01019924">
    <property type="protein sequence ID" value="GAH58479.1"/>
    <property type="molecule type" value="Genomic_DNA"/>
</dbReference>
<dbReference type="AlphaFoldDB" id="X1HXF3"/>
<sequence>AREVTRKRLYLEAMEEVLPRVKKFVIDANVGGGILQLLPLEKVTDLMEKGGQEDE</sequence>
<evidence type="ECO:0000313" key="1">
    <source>
        <dbReference type="EMBL" id="GAH58479.1"/>
    </source>
</evidence>
<feature type="non-terminal residue" evidence="1">
    <location>
        <position position="1"/>
    </location>
</feature>